<dbReference type="PANTHER" id="PTHR45947">
    <property type="entry name" value="SULFOQUINOVOSYL TRANSFERASE SQD2"/>
    <property type="match status" value="1"/>
</dbReference>
<dbReference type="EMBL" id="CADCVS010000208">
    <property type="protein sequence ID" value="CAA9493265.1"/>
    <property type="molecule type" value="Genomic_DNA"/>
</dbReference>
<organism evidence="5">
    <name type="scientific">uncultured Solirubrobacteraceae bacterium</name>
    <dbReference type="NCBI Taxonomy" id="1162706"/>
    <lineage>
        <taxon>Bacteria</taxon>
        <taxon>Bacillati</taxon>
        <taxon>Actinomycetota</taxon>
        <taxon>Thermoleophilia</taxon>
        <taxon>Solirubrobacterales</taxon>
        <taxon>Solirubrobacteraceae</taxon>
        <taxon>environmental samples</taxon>
    </lineage>
</organism>
<dbReference type="Pfam" id="PF13469">
    <property type="entry name" value="Sulfotransfer_3"/>
    <property type="match status" value="1"/>
</dbReference>
<gene>
    <name evidence="5" type="ORF">AVDCRST_MAG30-1496</name>
</gene>
<keyword evidence="2" id="KW-0378">Hydrolase</keyword>
<dbReference type="Gene3D" id="3.40.50.300">
    <property type="entry name" value="P-loop containing nucleotide triphosphate hydrolases"/>
    <property type="match status" value="1"/>
</dbReference>
<evidence type="ECO:0000256" key="1">
    <source>
        <dbReference type="ARBA" id="ARBA00022670"/>
    </source>
</evidence>
<dbReference type="CDD" id="cd03801">
    <property type="entry name" value="GT4_PimA-like"/>
    <property type="match status" value="1"/>
</dbReference>
<dbReference type="PROSITE" id="PS00138">
    <property type="entry name" value="SUBTILASE_SER"/>
    <property type="match status" value="1"/>
</dbReference>
<dbReference type="Pfam" id="PF00534">
    <property type="entry name" value="Glycos_transf_1"/>
    <property type="match status" value="1"/>
</dbReference>
<evidence type="ECO:0000313" key="5">
    <source>
        <dbReference type="EMBL" id="CAA9493265.1"/>
    </source>
</evidence>
<dbReference type="Gene3D" id="3.40.50.2000">
    <property type="entry name" value="Glycogen Phosphorylase B"/>
    <property type="match status" value="2"/>
</dbReference>
<feature type="domain" description="Glycosyl transferase family 1" evidence="4">
    <location>
        <begin position="457"/>
        <end position="618"/>
    </location>
</feature>
<dbReference type="GO" id="GO:0008236">
    <property type="term" value="F:serine-type peptidase activity"/>
    <property type="evidence" value="ECO:0007669"/>
    <property type="project" value="UniProtKB-KW"/>
</dbReference>
<accession>A0A6J4SJB8</accession>
<dbReference type="SUPFAM" id="SSF52540">
    <property type="entry name" value="P-loop containing nucleoside triphosphate hydrolases"/>
    <property type="match status" value="1"/>
</dbReference>
<evidence type="ECO:0000259" key="4">
    <source>
        <dbReference type="Pfam" id="PF00534"/>
    </source>
</evidence>
<evidence type="ECO:0000256" key="2">
    <source>
        <dbReference type="ARBA" id="ARBA00022801"/>
    </source>
</evidence>
<evidence type="ECO:0000256" key="3">
    <source>
        <dbReference type="ARBA" id="ARBA00022825"/>
    </source>
</evidence>
<dbReference type="InterPro" id="IPR027417">
    <property type="entry name" value="P-loop_NTPase"/>
</dbReference>
<dbReference type="SUPFAM" id="SSF53756">
    <property type="entry name" value="UDP-Glycosyltransferase/glycogen phosphorylase"/>
    <property type="match status" value="1"/>
</dbReference>
<keyword evidence="3" id="KW-0720">Serine protease</keyword>
<protein>
    <recommendedName>
        <fullName evidence="4">Glycosyl transferase family 1 domain-containing protein</fullName>
    </recommendedName>
</protein>
<dbReference type="GO" id="GO:0016757">
    <property type="term" value="F:glycosyltransferase activity"/>
    <property type="evidence" value="ECO:0007669"/>
    <property type="project" value="InterPro"/>
</dbReference>
<dbReference type="PANTHER" id="PTHR45947:SF3">
    <property type="entry name" value="SULFOQUINOVOSYL TRANSFERASE SQD2"/>
    <property type="match status" value="1"/>
</dbReference>
<keyword evidence="1" id="KW-0645">Protease</keyword>
<proteinExistence type="predicted"/>
<sequence length="819" mass="89278">PAPARAPRPGPPRPVFVIGADRSGVSVLAWALAQHPALPAAMDTGWLGELAAQLPEVYGRTIAQEAPTQRAGKITLDRFCRTFGRAAAALVGEKLDRWVDGDPEHTRNVPTLARLFPEARFIHVVRDADAAIRSLVDPPLGSAASTGGTQIPARLRSRLGEREAVSQWMGAVLAAVDAETTLGPQRVLRVTYDELLGASEAVVRRCLDFVGEAYAPECLWPLRDIREGARPEGAAKAEETAAAQAGLRAAARALSAELTGTSAAAPPAVGVAVPATGFDRARAGRVVMVTDHFPKFSETFFVNKFLELRARGWDVHVVCNRSNKDQWEYFGDLRDNEDLAARLHPTKDFETKIAELDPALVHFGYGTLALGRIGVPGLQSARTVVSFRGYDVNYFGLEDPHCYDEVWEAADMLHFVGRDTWARAQRRGCPSDRPHAVITDAVDVSRFQPPVRDQGPIGTPERPLRIVSVGRLHWKKGHEFGLRAVRELLDDGVCATYRIIGDGPHLEATLFAVHDLGLENHVELMGARPADEVRDNLAWADTFLHPAVSEGFCVSAIEAQAMGLPVVCSDADGLGENVVDGETGFVVTRRDALALSERLGKLAHDGELRARLGRSARLRAVSSFDATVQVDRFDRLYQELLRRPEPAPAPAEPAAAPAHDPVRTAVRQKALDALKSELSSMESRAERLKREVFGREVVGRVHEYAAAELPADAEVLIVSRGDETLVELPRGRGRHFPQAAEGHYAGHHPADSADAVEHLEDLRARGANYLVIPATSGWWLEHYAEFTEHLDRTYERVAERPDGYVVFSLAARTGAGVTT</sequence>
<dbReference type="GO" id="GO:0006508">
    <property type="term" value="P:proteolysis"/>
    <property type="evidence" value="ECO:0007669"/>
    <property type="project" value="UniProtKB-KW"/>
</dbReference>
<dbReference type="InterPro" id="IPR001296">
    <property type="entry name" value="Glyco_trans_1"/>
</dbReference>
<reference evidence="5" key="1">
    <citation type="submission" date="2020-02" db="EMBL/GenBank/DDBJ databases">
        <authorList>
            <person name="Meier V. D."/>
        </authorList>
    </citation>
    <scope>NUCLEOTIDE SEQUENCE</scope>
    <source>
        <strain evidence="5">AVDCRST_MAG30</strain>
    </source>
</reference>
<name>A0A6J4SJB8_9ACTN</name>
<dbReference type="InterPro" id="IPR050194">
    <property type="entry name" value="Glycosyltransferase_grp1"/>
</dbReference>
<dbReference type="AlphaFoldDB" id="A0A6J4SJB8"/>
<dbReference type="InterPro" id="IPR023828">
    <property type="entry name" value="Peptidase_S8_Ser-AS"/>
</dbReference>
<feature type="non-terminal residue" evidence="5">
    <location>
        <position position="1"/>
    </location>
</feature>